<dbReference type="PROSITE" id="PS50968">
    <property type="entry name" value="BIOTINYL_LIPOYL"/>
    <property type="match status" value="1"/>
</dbReference>
<evidence type="ECO:0000313" key="9">
    <source>
        <dbReference type="Proteomes" id="UP001501475"/>
    </source>
</evidence>
<keyword evidence="9" id="KW-1185">Reference proteome</keyword>
<dbReference type="InterPro" id="IPR011764">
    <property type="entry name" value="Biotin_carboxylation_dom"/>
</dbReference>
<dbReference type="Gene3D" id="2.40.50.100">
    <property type="match status" value="1"/>
</dbReference>
<dbReference type="Proteomes" id="UP001501475">
    <property type="component" value="Unassembled WGS sequence"/>
</dbReference>
<keyword evidence="3" id="KW-0547">Nucleotide-binding</keyword>
<evidence type="ECO:0000256" key="3">
    <source>
        <dbReference type="ARBA" id="ARBA00022741"/>
    </source>
</evidence>
<dbReference type="InterPro" id="IPR001882">
    <property type="entry name" value="Biotin_BS"/>
</dbReference>
<dbReference type="InterPro" id="IPR005482">
    <property type="entry name" value="Biotin_COase_C"/>
</dbReference>
<dbReference type="PROSITE" id="PS50979">
    <property type="entry name" value="BC"/>
    <property type="match status" value="1"/>
</dbReference>
<organism evidence="8 9">
    <name type="scientific">Nostocoides vanveenii</name>
    <dbReference type="NCBI Taxonomy" id="330835"/>
    <lineage>
        <taxon>Bacteria</taxon>
        <taxon>Bacillati</taxon>
        <taxon>Actinomycetota</taxon>
        <taxon>Actinomycetes</taxon>
        <taxon>Micrococcales</taxon>
        <taxon>Intrasporangiaceae</taxon>
        <taxon>Nostocoides</taxon>
    </lineage>
</organism>
<evidence type="ECO:0000313" key="8">
    <source>
        <dbReference type="EMBL" id="GAA1765710.1"/>
    </source>
</evidence>
<dbReference type="InterPro" id="IPR050856">
    <property type="entry name" value="Biotin_carboxylase_complex"/>
</dbReference>
<dbReference type="SUPFAM" id="SSF51246">
    <property type="entry name" value="Rudiment single hybrid motif"/>
    <property type="match status" value="1"/>
</dbReference>
<evidence type="ECO:0000259" key="6">
    <source>
        <dbReference type="PROSITE" id="PS50968"/>
    </source>
</evidence>
<dbReference type="SUPFAM" id="SSF51230">
    <property type="entry name" value="Single hybrid motif"/>
    <property type="match status" value="1"/>
</dbReference>
<dbReference type="CDD" id="cd06850">
    <property type="entry name" value="biotinyl_domain"/>
    <property type="match status" value="1"/>
</dbReference>
<dbReference type="PANTHER" id="PTHR18866:SF33">
    <property type="entry name" value="METHYLCROTONOYL-COA CARBOXYLASE SUBUNIT ALPHA, MITOCHONDRIAL-RELATED"/>
    <property type="match status" value="1"/>
</dbReference>
<dbReference type="InterPro" id="IPR011053">
    <property type="entry name" value="Single_hybrid_motif"/>
</dbReference>
<name>A0ABN2KW64_9MICO</name>
<evidence type="ECO:0000256" key="4">
    <source>
        <dbReference type="ARBA" id="ARBA00022840"/>
    </source>
</evidence>
<dbReference type="PROSITE" id="PS00188">
    <property type="entry name" value="BIOTIN"/>
    <property type="match status" value="1"/>
</dbReference>
<reference evidence="8 9" key="1">
    <citation type="journal article" date="2019" name="Int. J. Syst. Evol. Microbiol.">
        <title>The Global Catalogue of Microorganisms (GCM) 10K type strain sequencing project: providing services to taxonomists for standard genome sequencing and annotation.</title>
        <authorList>
            <consortium name="The Broad Institute Genomics Platform"/>
            <consortium name="The Broad Institute Genome Sequencing Center for Infectious Disease"/>
            <person name="Wu L."/>
            <person name="Ma J."/>
        </authorList>
    </citation>
    <scope>NUCLEOTIDE SEQUENCE [LARGE SCALE GENOMIC DNA]</scope>
    <source>
        <strain evidence="8 9">JCM 15591</strain>
    </source>
</reference>
<dbReference type="InterPro" id="IPR011054">
    <property type="entry name" value="Rudment_hybrid_motif"/>
</dbReference>
<keyword evidence="2" id="KW-0436">Ligase</keyword>
<feature type="domain" description="Lipoyl-binding" evidence="6">
    <location>
        <begin position="220"/>
        <end position="301"/>
    </location>
</feature>
<dbReference type="Pfam" id="PF02785">
    <property type="entry name" value="Biotin_carb_C"/>
    <property type="match status" value="1"/>
</dbReference>
<keyword evidence="5" id="KW-0092">Biotin</keyword>
<dbReference type="SMART" id="SM00878">
    <property type="entry name" value="Biotin_carb_C"/>
    <property type="match status" value="1"/>
</dbReference>
<accession>A0ABN2KW64</accession>
<dbReference type="InterPro" id="IPR000089">
    <property type="entry name" value="Biotin_lipoyl"/>
</dbReference>
<gene>
    <name evidence="8" type="ORF">GCM10009810_25710</name>
</gene>
<evidence type="ECO:0000256" key="5">
    <source>
        <dbReference type="ARBA" id="ARBA00023267"/>
    </source>
</evidence>
<keyword evidence="4" id="KW-0067">ATP-binding</keyword>
<evidence type="ECO:0000259" key="7">
    <source>
        <dbReference type="PROSITE" id="PS50979"/>
    </source>
</evidence>
<feature type="domain" description="Biotin carboxylation" evidence="7">
    <location>
        <begin position="1"/>
        <end position="95"/>
    </location>
</feature>
<dbReference type="Gene3D" id="3.30.470.20">
    <property type="entry name" value="ATP-grasp fold, B domain"/>
    <property type="match status" value="1"/>
</dbReference>
<proteinExistence type="predicted"/>
<dbReference type="Pfam" id="PF00364">
    <property type="entry name" value="Biotin_lipoyl"/>
    <property type="match status" value="1"/>
</dbReference>
<dbReference type="PANTHER" id="PTHR18866">
    <property type="entry name" value="CARBOXYLASE:PYRUVATE/ACETYL-COA/PROPIONYL-COA CARBOXYLASE"/>
    <property type="match status" value="1"/>
</dbReference>
<evidence type="ECO:0000256" key="2">
    <source>
        <dbReference type="ARBA" id="ARBA00022598"/>
    </source>
</evidence>
<comment type="caution">
    <text evidence="8">The sequence shown here is derived from an EMBL/GenBank/DDBJ whole genome shotgun (WGS) entry which is preliminary data.</text>
</comment>
<sequence length="311" mass="32385">MPGVGASFGLLDNGIRLDAGVESGSVIGTQYDAMLAKVIAVAPRRGDAARALAGVLRTARVHGVTTNRDLLVASLTHADFLAGRADTAFYQDNPPDQLLLGQGLDPALGAVIAAVADAAYGRVGQARSGFRNVPVGYRTRTYPVGERSIDVHYRFGRDGLELGALPAGIDGLLLIDDGPDAVRLDVDGVQRTWRVARFGEGDDARVAIDGPDGSITLRRVPRFVDPSSQAPAGALTAPMPGSVVRVAVSMGDRVGAGDPLMWLEAMKMEQPVRAPAAGIVTQLRVAVGDQVEQGVTLVVLADLHDASPAAD</sequence>
<dbReference type="EC" id="6.3.4.14" evidence="1"/>
<protein>
    <recommendedName>
        <fullName evidence="1">biotin carboxylase</fullName>
        <ecNumber evidence="1">6.3.4.14</ecNumber>
    </recommendedName>
</protein>
<dbReference type="EMBL" id="BAAAPN010000057">
    <property type="protein sequence ID" value="GAA1765710.1"/>
    <property type="molecule type" value="Genomic_DNA"/>
</dbReference>
<evidence type="ECO:0000256" key="1">
    <source>
        <dbReference type="ARBA" id="ARBA00013263"/>
    </source>
</evidence>